<dbReference type="PATRIC" id="fig|476652.3.peg.4174"/>
<dbReference type="SUPFAM" id="SSF52833">
    <property type="entry name" value="Thioredoxin-like"/>
    <property type="match status" value="1"/>
</dbReference>
<name>A0A0J1FL86_9FIRM</name>
<evidence type="ECO:0000259" key="3">
    <source>
        <dbReference type="Pfam" id="PF13192"/>
    </source>
</evidence>
<accession>A0A0J1FL86</accession>
<evidence type="ECO:0000256" key="1">
    <source>
        <dbReference type="PIRSR" id="PIRSR037031-50"/>
    </source>
</evidence>
<dbReference type="InterPro" id="IPR012336">
    <property type="entry name" value="Thioredoxin-like_fold"/>
</dbReference>
<dbReference type="EMBL" id="LDZY01000017">
    <property type="protein sequence ID" value="KLU64127.1"/>
    <property type="molecule type" value="Genomic_DNA"/>
</dbReference>
<evidence type="ECO:0000313" key="4">
    <source>
        <dbReference type="EMBL" id="KLU64127.1"/>
    </source>
</evidence>
<organism evidence="4 5">
    <name type="scientific">Desulfosporosinus acididurans</name>
    <dbReference type="NCBI Taxonomy" id="476652"/>
    <lineage>
        <taxon>Bacteria</taxon>
        <taxon>Bacillati</taxon>
        <taxon>Bacillota</taxon>
        <taxon>Clostridia</taxon>
        <taxon>Eubacteriales</taxon>
        <taxon>Desulfitobacteriaceae</taxon>
        <taxon>Desulfosporosinus</taxon>
    </lineage>
</organism>
<reference evidence="4 5" key="1">
    <citation type="submission" date="2015-06" db="EMBL/GenBank/DDBJ databases">
        <title>Draft genome of the moderately acidophilic sulfate reducer Candidatus Desulfosporosinus acididurans strain M1.</title>
        <authorList>
            <person name="Poehlein A."/>
            <person name="Petzsch P."/>
            <person name="Johnson B.D."/>
            <person name="Schloemann M."/>
            <person name="Daniel R."/>
            <person name="Muehling M."/>
        </authorList>
    </citation>
    <scope>NUCLEOTIDE SEQUENCE [LARGE SCALE GENOMIC DNA]</scope>
    <source>
        <strain evidence="4 5">M1</strain>
    </source>
</reference>
<proteinExistence type="predicted"/>
<feature type="disulfide bond" description="Redox-active" evidence="2">
    <location>
        <begin position="10"/>
        <end position="13"/>
    </location>
</feature>
<dbReference type="STRING" id="476652.DEAC_c39420"/>
<dbReference type="PIRSF" id="PIRSF037031">
    <property type="entry name" value="Redox_disulphide_2"/>
    <property type="match status" value="1"/>
</dbReference>
<evidence type="ECO:0000313" key="5">
    <source>
        <dbReference type="Proteomes" id="UP000036356"/>
    </source>
</evidence>
<dbReference type="RefSeq" id="WP_047811718.1">
    <property type="nucleotide sequence ID" value="NZ_LDZY01000017.1"/>
</dbReference>
<dbReference type="PANTHER" id="PTHR36450:SF1">
    <property type="entry name" value="THIOREDOXIN"/>
    <property type="match status" value="1"/>
</dbReference>
<dbReference type="InterPro" id="IPR005243">
    <property type="entry name" value="THIRX-like_proc"/>
</dbReference>
<dbReference type="AlphaFoldDB" id="A0A0J1FL86"/>
<feature type="active site" description="Nucleophile" evidence="1">
    <location>
        <position position="13"/>
    </location>
</feature>
<keyword evidence="2" id="KW-1015">Disulfide bond</keyword>
<dbReference type="NCBIfam" id="TIGR00412">
    <property type="entry name" value="redox_disulf_2"/>
    <property type="match status" value="1"/>
</dbReference>
<dbReference type="Gene3D" id="3.40.30.10">
    <property type="entry name" value="Glutaredoxin"/>
    <property type="match status" value="1"/>
</dbReference>
<feature type="active site" description="Nucleophile" evidence="1">
    <location>
        <position position="10"/>
    </location>
</feature>
<sequence>MEIKILGSGCANCKKLEANARAAIAEMGIEASITKVEDIKEVMKYGVMRTPGFVINEKVKSYGKVLSAAEIKKLIQAQD</sequence>
<feature type="domain" description="Thioredoxin-like fold" evidence="3">
    <location>
        <begin position="1"/>
        <end position="76"/>
    </location>
</feature>
<gene>
    <name evidence="4" type="ORF">DEAC_c39420</name>
</gene>
<keyword evidence="2" id="KW-0676">Redox-active center</keyword>
<protein>
    <recommendedName>
        <fullName evidence="3">Thioredoxin-like fold domain-containing protein</fullName>
    </recommendedName>
</protein>
<dbReference type="Proteomes" id="UP000036356">
    <property type="component" value="Unassembled WGS sequence"/>
</dbReference>
<dbReference type="Pfam" id="PF13192">
    <property type="entry name" value="Thioredoxin_3"/>
    <property type="match status" value="1"/>
</dbReference>
<keyword evidence="5" id="KW-1185">Reference proteome</keyword>
<comment type="caution">
    <text evidence="4">The sequence shown here is derived from an EMBL/GenBank/DDBJ whole genome shotgun (WGS) entry which is preliminary data.</text>
</comment>
<evidence type="ECO:0000256" key="2">
    <source>
        <dbReference type="PIRSR" id="PIRSR037031-51"/>
    </source>
</evidence>
<dbReference type="PANTHER" id="PTHR36450">
    <property type="entry name" value="THIOREDOXIN"/>
    <property type="match status" value="1"/>
</dbReference>
<dbReference type="InterPro" id="IPR036249">
    <property type="entry name" value="Thioredoxin-like_sf"/>
</dbReference>